<evidence type="ECO:0000313" key="2">
    <source>
        <dbReference type="Proteomes" id="UP000596661"/>
    </source>
</evidence>
<protein>
    <submittedName>
        <fullName evidence="1">Uncharacterized protein</fullName>
    </submittedName>
</protein>
<dbReference type="Gramene" id="novel_model_5110_5bd9a17a">
    <property type="protein sequence ID" value="cds.novel_model_5110_5bd9a17a"/>
    <property type="gene ID" value="novel_gene_2660_5bd9a17a"/>
</dbReference>
<reference evidence="1" key="2">
    <citation type="submission" date="2021-03" db="UniProtKB">
        <authorList>
            <consortium name="EnsemblPlants"/>
        </authorList>
    </citation>
    <scope>IDENTIFICATION</scope>
</reference>
<keyword evidence="2" id="KW-1185">Reference proteome</keyword>
<dbReference type="AlphaFoldDB" id="A0A803R4T9"/>
<name>A0A803R4T9_CANSA</name>
<organism evidence="1 2">
    <name type="scientific">Cannabis sativa</name>
    <name type="common">Hemp</name>
    <name type="synonym">Marijuana</name>
    <dbReference type="NCBI Taxonomy" id="3483"/>
    <lineage>
        <taxon>Eukaryota</taxon>
        <taxon>Viridiplantae</taxon>
        <taxon>Streptophyta</taxon>
        <taxon>Embryophyta</taxon>
        <taxon>Tracheophyta</taxon>
        <taxon>Spermatophyta</taxon>
        <taxon>Magnoliopsida</taxon>
        <taxon>eudicotyledons</taxon>
        <taxon>Gunneridae</taxon>
        <taxon>Pentapetalae</taxon>
        <taxon>rosids</taxon>
        <taxon>fabids</taxon>
        <taxon>Rosales</taxon>
        <taxon>Cannabaceae</taxon>
        <taxon>Cannabis</taxon>
    </lineage>
</organism>
<accession>A0A803R4T9</accession>
<sequence>MAKQQETTLKQSNKTKKKMIKKQTICCTTSTPDAKSTIFASLYLENYKKKTTKTTLKQHKNK</sequence>
<dbReference type="EMBL" id="UZAU01000581">
    <property type="status" value="NOT_ANNOTATED_CDS"/>
    <property type="molecule type" value="Genomic_DNA"/>
</dbReference>
<dbReference type="EnsemblPlants" id="novel_model_5110_5bd9a17a">
    <property type="protein sequence ID" value="cds.novel_model_5110_5bd9a17a"/>
    <property type="gene ID" value="novel_gene_2660_5bd9a17a"/>
</dbReference>
<dbReference type="Proteomes" id="UP000596661">
    <property type="component" value="Chromosome 6"/>
</dbReference>
<reference evidence="1" key="1">
    <citation type="submission" date="2018-11" db="EMBL/GenBank/DDBJ databases">
        <authorList>
            <person name="Grassa J C."/>
        </authorList>
    </citation>
    <scope>NUCLEOTIDE SEQUENCE [LARGE SCALE GENOMIC DNA]</scope>
</reference>
<evidence type="ECO:0000313" key="1">
    <source>
        <dbReference type="EnsemblPlants" id="cds.novel_model_5110_5bd9a17a"/>
    </source>
</evidence>
<proteinExistence type="predicted"/>